<evidence type="ECO:0000259" key="7">
    <source>
        <dbReference type="Pfam" id="PF13183"/>
    </source>
</evidence>
<dbReference type="SUPFAM" id="SSF46548">
    <property type="entry name" value="alpha-helical ferredoxin"/>
    <property type="match status" value="1"/>
</dbReference>
<gene>
    <name evidence="8" type="ORF">FIV42_12035</name>
</gene>
<feature type="domain" description="4Fe-4S ferredoxin-type" evidence="7">
    <location>
        <begin position="14"/>
        <end position="78"/>
    </location>
</feature>
<dbReference type="InterPro" id="IPR004017">
    <property type="entry name" value="Cys_rich_dom"/>
</dbReference>
<organism evidence="8 9">
    <name type="scientific">Persicimonas caeni</name>
    <dbReference type="NCBI Taxonomy" id="2292766"/>
    <lineage>
        <taxon>Bacteria</taxon>
        <taxon>Deltaproteobacteria</taxon>
        <taxon>Bradymonadales</taxon>
        <taxon>Bradymonadaceae</taxon>
        <taxon>Persicimonas</taxon>
    </lineage>
</organism>
<dbReference type="GO" id="GO:0051539">
    <property type="term" value="F:4 iron, 4 sulfur cluster binding"/>
    <property type="evidence" value="ECO:0007669"/>
    <property type="project" value="UniProtKB-KW"/>
</dbReference>
<keyword evidence="2" id="KW-0479">Metal-binding</keyword>
<dbReference type="Pfam" id="PF02754">
    <property type="entry name" value="CCG"/>
    <property type="match status" value="2"/>
</dbReference>
<keyword evidence="1" id="KW-0004">4Fe-4S</keyword>
<dbReference type="Pfam" id="PF13183">
    <property type="entry name" value="Fer4_8"/>
    <property type="match status" value="1"/>
</dbReference>
<dbReference type="PANTHER" id="PTHR43255:SF1">
    <property type="entry name" value="IRON-SULFUR-BINDING OXIDOREDUCTASE FADF-RELATED"/>
    <property type="match status" value="1"/>
</dbReference>
<evidence type="ECO:0000256" key="4">
    <source>
        <dbReference type="ARBA" id="ARBA00023004"/>
    </source>
</evidence>
<dbReference type="InterPro" id="IPR009051">
    <property type="entry name" value="Helical_ferredxn"/>
</dbReference>
<dbReference type="OrthoDB" id="5289041at2"/>
<protein>
    <submittedName>
        <fullName evidence="8">(Fe-S)-binding protein</fullName>
    </submittedName>
</protein>
<keyword evidence="9" id="KW-1185">Reference proteome</keyword>
<name>A0A4Y6PSZ8_PERCE</name>
<reference evidence="8 9" key="1">
    <citation type="submission" date="2019-06" db="EMBL/GenBank/DDBJ databases">
        <title>Persicimonas caeni gen. nov., sp. nov., a predatory bacterium isolated from solar saltern.</title>
        <authorList>
            <person name="Wang S."/>
        </authorList>
    </citation>
    <scope>NUCLEOTIDE SEQUENCE [LARGE SCALE GENOMIC DNA]</scope>
    <source>
        <strain evidence="8 9">YN101</strain>
    </source>
</reference>
<dbReference type="GO" id="GO:0046872">
    <property type="term" value="F:metal ion binding"/>
    <property type="evidence" value="ECO:0007669"/>
    <property type="project" value="UniProtKB-KW"/>
</dbReference>
<dbReference type="GO" id="GO:0005886">
    <property type="term" value="C:plasma membrane"/>
    <property type="evidence" value="ECO:0007669"/>
    <property type="project" value="TreeGrafter"/>
</dbReference>
<sequence length="381" mass="42947">MKKSFGDPIDRATAYCTYCPKLCRFSCPAAEAEDRETVTPWGMMRLFELVKDGAVEPSEEVAETFYHCMGCLRCQNWCLHENDVPQAMWAARGWMRELGYLPDELEGLDETFLKHNSPHGELPQIPDIHGFTVEEVFDDDASVVYMPDCEVRYHEPETIVRTGLLLEMFHGTKVRLYTRRNDEGFACCGFPLLSTGNRAAYEEYRTNFETMLSDADMIVTDCAAMVTLFREGTSFGQESPLNVVHMIEFLAERVDMLEPRVDLSDEAMMLHDSCFVGRHLELYEETRALLSALCGKPLDEFSTNRADAPCCGGPSHYHLVAPEASERCAADRLEQMERESEHEASTIVCGSATCTKAFRRAGGADEVAIDVLDLVCRAFEL</sequence>
<feature type="domain" description="Cysteine-rich" evidence="6">
    <location>
        <begin position="181"/>
        <end position="223"/>
    </location>
</feature>
<keyword evidence="4" id="KW-0408">Iron</keyword>
<dbReference type="EMBL" id="CP041186">
    <property type="protein sequence ID" value="QDG51446.1"/>
    <property type="molecule type" value="Genomic_DNA"/>
</dbReference>
<dbReference type="GO" id="GO:0016491">
    <property type="term" value="F:oxidoreductase activity"/>
    <property type="evidence" value="ECO:0007669"/>
    <property type="project" value="UniProtKB-KW"/>
</dbReference>
<dbReference type="Gene3D" id="1.10.1060.10">
    <property type="entry name" value="Alpha-helical ferredoxin"/>
    <property type="match status" value="1"/>
</dbReference>
<evidence type="ECO:0000313" key="9">
    <source>
        <dbReference type="Proteomes" id="UP000315995"/>
    </source>
</evidence>
<evidence type="ECO:0000256" key="5">
    <source>
        <dbReference type="ARBA" id="ARBA00023014"/>
    </source>
</evidence>
<dbReference type="PANTHER" id="PTHR43255">
    <property type="entry name" value="IRON-SULFUR-BINDING OXIDOREDUCTASE FADF-RELATED-RELATED"/>
    <property type="match status" value="1"/>
</dbReference>
<dbReference type="InterPro" id="IPR017896">
    <property type="entry name" value="4Fe4S_Fe-S-bd"/>
</dbReference>
<accession>A0A4Y6PSZ8</accession>
<proteinExistence type="predicted"/>
<dbReference type="InterPro" id="IPR051460">
    <property type="entry name" value="HdrC_iron-sulfur_subunit"/>
</dbReference>
<dbReference type="Proteomes" id="UP000315995">
    <property type="component" value="Chromosome"/>
</dbReference>
<feature type="domain" description="Cysteine-rich" evidence="6">
    <location>
        <begin position="270"/>
        <end position="358"/>
    </location>
</feature>
<evidence type="ECO:0000256" key="3">
    <source>
        <dbReference type="ARBA" id="ARBA00023002"/>
    </source>
</evidence>
<keyword evidence="5" id="KW-0411">Iron-sulfur</keyword>
<evidence type="ECO:0000259" key="6">
    <source>
        <dbReference type="Pfam" id="PF02754"/>
    </source>
</evidence>
<accession>A0A5B8Y653</accession>
<evidence type="ECO:0000313" key="8">
    <source>
        <dbReference type="EMBL" id="QDG51446.1"/>
    </source>
</evidence>
<evidence type="ECO:0000256" key="2">
    <source>
        <dbReference type="ARBA" id="ARBA00022723"/>
    </source>
</evidence>
<evidence type="ECO:0000256" key="1">
    <source>
        <dbReference type="ARBA" id="ARBA00022485"/>
    </source>
</evidence>
<dbReference type="RefSeq" id="WP_141197926.1">
    <property type="nucleotide sequence ID" value="NZ_CP041186.1"/>
</dbReference>
<keyword evidence="3" id="KW-0560">Oxidoreductase</keyword>
<dbReference type="AlphaFoldDB" id="A0A4Y6PSZ8"/>